<accession>A0ABW9EM82</accession>
<protein>
    <submittedName>
        <fullName evidence="1">Oleate hydratase</fullName>
        <ecNumber evidence="1">4.2.1.53</ecNumber>
    </submittedName>
</protein>
<dbReference type="PANTHER" id="PTHR37417">
    <property type="entry name" value="67 KDA MYOSIN-CROSS-REACTIVE ANTIGEN FAMILY PROTEIN (AFU_ORTHOLOGUE AFUA_5G09970)"/>
    <property type="match status" value="1"/>
</dbReference>
<dbReference type="SUPFAM" id="SSF51905">
    <property type="entry name" value="FAD/NAD(P)-binding domain"/>
    <property type="match status" value="1"/>
</dbReference>
<reference evidence="1 2" key="1">
    <citation type="journal article" date="2024" name="Chem. Sci.">
        <title>Discovery of megapolipeptins by genome mining of a Burkholderiales bacteria collection.</title>
        <authorList>
            <person name="Paulo B.S."/>
            <person name="Recchia M.J.J."/>
            <person name="Lee S."/>
            <person name="Fergusson C.H."/>
            <person name="Romanowski S.B."/>
            <person name="Hernandez A."/>
            <person name="Krull N."/>
            <person name="Liu D.Y."/>
            <person name="Cavanagh H."/>
            <person name="Bos A."/>
            <person name="Gray C.A."/>
            <person name="Murphy B.T."/>
            <person name="Linington R.G."/>
            <person name="Eustaquio A.S."/>
        </authorList>
    </citation>
    <scope>NUCLEOTIDE SEQUENCE [LARGE SCALE GENOMIC DNA]</scope>
    <source>
        <strain evidence="1 2">RL17-350-BIC-E</strain>
    </source>
</reference>
<evidence type="ECO:0000313" key="2">
    <source>
        <dbReference type="Proteomes" id="UP001629392"/>
    </source>
</evidence>
<dbReference type="PANTHER" id="PTHR37417:SF2">
    <property type="entry name" value="67 KDA MYOSIN-CROSS-REACTIVE ANTIGEN FAMILY PROTEIN (AFU_ORTHOLOGUE AFUA_5G09970)"/>
    <property type="match status" value="1"/>
</dbReference>
<gene>
    <name evidence="1" type="ORF">PQQ73_27620</name>
</gene>
<keyword evidence="1" id="KW-0456">Lyase</keyword>
<dbReference type="InterPro" id="IPR010354">
    <property type="entry name" value="Oleate_hydratase"/>
</dbReference>
<dbReference type="EC" id="4.2.1.53" evidence="1"/>
<dbReference type="NCBIfam" id="NF010584">
    <property type="entry name" value="PRK13977.1"/>
    <property type="match status" value="1"/>
</dbReference>
<sequence length="547" mass="61189">MNNPDHLATRSTGNGFRDAPAAARHFHLVGGGIASLAAAAFLIRDADVPGCDITIFEALDKPGGSLDGAGSPDEGYMVRGGRMLESKYLCTYDLFDSIPTLDGRSSVTKEIFDWNQTIRTSSKARLVRNGRRETAPPYELAERHVLTLGRLSIEPEALLGDSRISEHFEPDFFETNFWFMWCTTFAFQPWHSAVEFRRYLLRFAHMTSGFNQLHGIMRTVYNQHDSMVRPLRKWLDEHGVRFRANTRVVDLRYDESGELNRIAGIVCEHENRRVEIPVDEEDKVIVTLGSMTAGSSLGGTNRPAGFDHGDSSGAWALWKNIASGRAEFGHPSVFADHVDESRWLSFTATLHDPTLFRLIRDLTGNVPGEGGLITFPQSNWLASIVLPHQPHFIGQPKDVEVLWGYGLFVDRPGNFVGKPMADCTGREIMTELLGHLHVHEDAPRILDDAICIPCLMPFITSQFLRRKPGDRPQVVPEGWANLAFVGQFCELPNDVVFTVEYSVRTAQTAVYTLLDLDRSAPAVYKGQHDLRVVYGALSALRNPLRNQ</sequence>
<dbReference type="GO" id="GO:0050151">
    <property type="term" value="F:oleate hydratase activity"/>
    <property type="evidence" value="ECO:0007669"/>
    <property type="project" value="UniProtKB-EC"/>
</dbReference>
<evidence type="ECO:0000313" key="1">
    <source>
        <dbReference type="EMBL" id="MFM0720093.1"/>
    </source>
</evidence>
<organism evidence="1 2">
    <name type="scientific">Paraburkholderia strydomiana</name>
    <dbReference type="NCBI Taxonomy" id="1245417"/>
    <lineage>
        <taxon>Bacteria</taxon>
        <taxon>Pseudomonadati</taxon>
        <taxon>Pseudomonadota</taxon>
        <taxon>Betaproteobacteria</taxon>
        <taxon>Burkholderiales</taxon>
        <taxon>Burkholderiaceae</taxon>
        <taxon>Paraburkholderia</taxon>
    </lineage>
</organism>
<dbReference type="Gene3D" id="3.50.50.60">
    <property type="entry name" value="FAD/NAD(P)-binding domain"/>
    <property type="match status" value="2"/>
</dbReference>
<name>A0ABW9EM82_9BURK</name>
<proteinExistence type="predicted"/>
<dbReference type="Gene3D" id="3.30.9.80">
    <property type="match status" value="1"/>
</dbReference>
<keyword evidence="2" id="KW-1185">Reference proteome</keyword>
<dbReference type="Pfam" id="PF06100">
    <property type="entry name" value="MCRA"/>
    <property type="match status" value="1"/>
</dbReference>
<dbReference type="Proteomes" id="UP001629392">
    <property type="component" value="Unassembled WGS sequence"/>
</dbReference>
<dbReference type="RefSeq" id="WP_408147612.1">
    <property type="nucleotide sequence ID" value="NZ_JAQQCL010000026.1"/>
</dbReference>
<comment type="caution">
    <text evidence="1">The sequence shown here is derived from an EMBL/GenBank/DDBJ whole genome shotgun (WGS) entry which is preliminary data.</text>
</comment>
<dbReference type="EMBL" id="JAQQCL010000026">
    <property type="protein sequence ID" value="MFM0720093.1"/>
    <property type="molecule type" value="Genomic_DNA"/>
</dbReference>
<dbReference type="InterPro" id="IPR036188">
    <property type="entry name" value="FAD/NAD-bd_sf"/>
</dbReference>